<feature type="domain" description="DUF7931" evidence="2">
    <location>
        <begin position="180"/>
        <end position="303"/>
    </location>
</feature>
<evidence type="ECO:0000259" key="2">
    <source>
        <dbReference type="Pfam" id="PF25559"/>
    </source>
</evidence>
<dbReference type="InterPro" id="IPR000182">
    <property type="entry name" value="GNAT_dom"/>
</dbReference>
<dbReference type="Gene3D" id="3.40.630.30">
    <property type="match status" value="1"/>
</dbReference>
<sequence>MNLEIETANWSEHRELLRAIRQRVFIQEQNVPEELEWDAEDASAVHFIARDGKRPVGCARLLSNGYFGRMAVLPEYRHQSWGTRLLRAVEHHYEKEMRGRILRASVQTQAYGFYHHNGFSPETEFCWDAGIPHVRMSKVLGRSSQGSEQFMPGKDNEVYVLEQPAAAEGILQIASQFAPAAINFCIADLNHPLWSDKTTLSCLNRYLRGARQRSIRILIAREYPGIADHPLLQLQQRMSSRIQLQVHSAVDINLVLMTPAAFIRIERNKVTACMNDRPTVARQMEKFQEWWRSSQPCKEGRRLGL</sequence>
<evidence type="ECO:0000313" key="4">
    <source>
        <dbReference type="Proteomes" id="UP001065322"/>
    </source>
</evidence>
<dbReference type="Pfam" id="PF13673">
    <property type="entry name" value="Acetyltransf_10"/>
    <property type="match status" value="1"/>
</dbReference>
<evidence type="ECO:0000313" key="3">
    <source>
        <dbReference type="EMBL" id="UXD87631.1"/>
    </source>
</evidence>
<protein>
    <submittedName>
        <fullName evidence="3">GNAT family N-acetyltransferase</fullName>
    </submittedName>
</protein>
<keyword evidence="4" id="KW-1185">Reference proteome</keyword>
<dbReference type="Proteomes" id="UP001065322">
    <property type="component" value="Chromosome"/>
</dbReference>
<organism evidence="3 4">
    <name type="scientific">Thalassolituus hydrocarboniclasticus</name>
    <dbReference type="NCBI Taxonomy" id="2742796"/>
    <lineage>
        <taxon>Bacteria</taxon>
        <taxon>Pseudomonadati</taxon>
        <taxon>Pseudomonadota</taxon>
        <taxon>Gammaproteobacteria</taxon>
        <taxon>Oceanospirillales</taxon>
        <taxon>Oceanospirillaceae</taxon>
        <taxon>Thalassolituus</taxon>
    </lineage>
</organism>
<reference evidence="4" key="1">
    <citation type="submission" date="2020-06" db="EMBL/GenBank/DDBJ databases">
        <title>Thalassolituus marinus alknpb1M-1, a hydrocarbon-degrading bacterium isolated from the deep-sea overlying water using an in-situ strategy from the South China Sea basin.</title>
        <authorList>
            <person name="Dong C."/>
            <person name="Chen Y."/>
            <person name="Shao Z."/>
        </authorList>
    </citation>
    <scope>NUCLEOTIDE SEQUENCE [LARGE SCALE GENOMIC DNA]</scope>
    <source>
        <strain evidence="4">alknpb1M-1</strain>
    </source>
</reference>
<dbReference type="SUPFAM" id="SSF55729">
    <property type="entry name" value="Acyl-CoA N-acyltransferases (Nat)"/>
    <property type="match status" value="1"/>
</dbReference>
<dbReference type="CDD" id="cd04301">
    <property type="entry name" value="NAT_SF"/>
    <property type="match status" value="1"/>
</dbReference>
<evidence type="ECO:0000259" key="1">
    <source>
        <dbReference type="Pfam" id="PF13673"/>
    </source>
</evidence>
<name>A0ABY6A9G9_9GAMM</name>
<gene>
    <name evidence="3" type="ORF">HUF19_09370</name>
</gene>
<dbReference type="Pfam" id="PF25559">
    <property type="entry name" value="DUF7931"/>
    <property type="match status" value="1"/>
</dbReference>
<accession>A0ABY6A9G9</accession>
<dbReference type="InterPro" id="IPR057691">
    <property type="entry name" value="DUF7931"/>
</dbReference>
<dbReference type="EMBL" id="CP054475">
    <property type="protein sequence ID" value="UXD87631.1"/>
    <property type="molecule type" value="Genomic_DNA"/>
</dbReference>
<feature type="domain" description="N-acetyltransferase" evidence="1">
    <location>
        <begin position="23"/>
        <end position="139"/>
    </location>
</feature>
<proteinExistence type="predicted"/>
<dbReference type="InterPro" id="IPR016181">
    <property type="entry name" value="Acyl_CoA_acyltransferase"/>
</dbReference>